<accession>A0ABP1PBE5</accession>
<dbReference type="Pfam" id="PF06237">
    <property type="entry name" value="SLC52_ribofla_tr"/>
    <property type="match status" value="1"/>
</dbReference>
<dbReference type="Proteomes" id="UP001642520">
    <property type="component" value="Unassembled WGS sequence"/>
</dbReference>
<evidence type="ECO:0000256" key="5">
    <source>
        <dbReference type="ARBA" id="ARBA00022475"/>
    </source>
</evidence>
<dbReference type="PANTHER" id="PTHR12929">
    <property type="entry name" value="SOLUTE CARRIER FAMILY 52"/>
    <property type="match status" value="1"/>
</dbReference>
<feature type="transmembrane region" description="Helical" evidence="9">
    <location>
        <begin position="316"/>
        <end position="338"/>
    </location>
</feature>
<feature type="transmembrane region" description="Helical" evidence="9">
    <location>
        <begin position="207"/>
        <end position="226"/>
    </location>
</feature>
<evidence type="ECO:0000256" key="3">
    <source>
        <dbReference type="ARBA" id="ARBA00006366"/>
    </source>
</evidence>
<sequence>MTDIAQNSEGYNREAHIGLHFLIILFGISAWIGINGIFIQTAVLINISPEGWALPAYLVLVIQAANFGPLLYTILQYFRCQINESWWILCLLVSGTFTMGLLTFFYSEKTIIAGNEYSLTLFVLTFFNALVGCFSSVLFMPYLRNFNEKCLISYFIGEGLSGVLPSIIALIQGIGDNLKCTISQVYKNNTELEALSVLSGLRFTPNIYFLFIFIILFLSLTAFAILEYSSVMQNEKRAPKSISAVYNEKNTNVSHQVEKINHCSLEGNLFLHANSKHITKQTRNYLFILLAICCFFGNGFFPSIQSYSCLPYGNIAYQLSITFAQFANPVVCLLAFWLTVSKVKIISYLSVICLIIGSYVTYLALLSPSPPLQTTNLGVYLVITSWTLLMGLIAYLKLIIVSVFRNTVLPNILFNAGVIMQIGSASGAIFSFVIINFTNYFEMHDYCT</sequence>
<evidence type="ECO:0000256" key="9">
    <source>
        <dbReference type="RuleBase" id="RU368035"/>
    </source>
</evidence>
<keyword evidence="8 9" id="KW-0472">Membrane</keyword>
<keyword evidence="11" id="KW-1185">Reference proteome</keyword>
<keyword evidence="4 9" id="KW-0813">Transport</keyword>
<feature type="transmembrane region" description="Helical" evidence="9">
    <location>
        <begin position="377"/>
        <end position="400"/>
    </location>
</feature>
<proteinExistence type="inferred from homology"/>
<comment type="function">
    <text evidence="9">Plasma membrane transporter mediating the uptake by cells of the water soluble vitamin B2/riboflavin that plays a key role in biochemical oxidation-reduction reactions of the carbohydrate, lipid, and amino acid metabolism.</text>
</comment>
<name>A0ABP1PBE5_XYLVO</name>
<dbReference type="InterPro" id="IPR009357">
    <property type="entry name" value="Riboflavin_transptr"/>
</dbReference>
<feature type="transmembrane region" description="Helical" evidence="9">
    <location>
        <begin position="151"/>
        <end position="171"/>
    </location>
</feature>
<evidence type="ECO:0000256" key="2">
    <source>
        <dbReference type="ARBA" id="ARBA00004651"/>
    </source>
</evidence>
<comment type="catalytic activity">
    <reaction evidence="1 9">
        <text>riboflavin(in) = riboflavin(out)</text>
        <dbReference type="Rhea" id="RHEA:35015"/>
        <dbReference type="ChEBI" id="CHEBI:57986"/>
    </reaction>
</comment>
<comment type="similarity">
    <text evidence="3 9">Belongs to the riboflavin transporter family.</text>
</comment>
<organism evidence="10 11">
    <name type="scientific">Xylocopa violacea</name>
    <name type="common">Violet carpenter bee</name>
    <name type="synonym">Apis violacea</name>
    <dbReference type="NCBI Taxonomy" id="135666"/>
    <lineage>
        <taxon>Eukaryota</taxon>
        <taxon>Metazoa</taxon>
        <taxon>Ecdysozoa</taxon>
        <taxon>Arthropoda</taxon>
        <taxon>Hexapoda</taxon>
        <taxon>Insecta</taxon>
        <taxon>Pterygota</taxon>
        <taxon>Neoptera</taxon>
        <taxon>Endopterygota</taxon>
        <taxon>Hymenoptera</taxon>
        <taxon>Apocrita</taxon>
        <taxon>Aculeata</taxon>
        <taxon>Apoidea</taxon>
        <taxon>Anthophila</taxon>
        <taxon>Apidae</taxon>
        <taxon>Xylocopa</taxon>
        <taxon>Xylocopa</taxon>
    </lineage>
</organism>
<evidence type="ECO:0000313" key="10">
    <source>
        <dbReference type="EMBL" id="CAL7949529.1"/>
    </source>
</evidence>
<feature type="transmembrane region" description="Helical" evidence="9">
    <location>
        <begin position="285"/>
        <end position="304"/>
    </location>
</feature>
<protein>
    <recommendedName>
        <fullName evidence="9">Riboflavin transporter</fullName>
    </recommendedName>
</protein>
<reference evidence="10 11" key="1">
    <citation type="submission" date="2024-08" db="EMBL/GenBank/DDBJ databases">
        <authorList>
            <person name="Will J Nash"/>
            <person name="Angela Man"/>
            <person name="Seanna McTaggart"/>
            <person name="Kendall Baker"/>
            <person name="Tom Barker"/>
            <person name="Leah Catchpole"/>
            <person name="Alex Durrant"/>
            <person name="Karim Gharbi"/>
            <person name="Naomi Irish"/>
            <person name="Gemy Kaithakottil"/>
            <person name="Debby Ku"/>
            <person name="Aaliyah Providence"/>
            <person name="Felix Shaw"/>
            <person name="David Swarbreck"/>
            <person name="Chris Watkins"/>
            <person name="Ann M. McCartney"/>
            <person name="Giulio Formenti"/>
            <person name="Alice Mouton"/>
            <person name="Noel Vella"/>
            <person name="Bjorn M von Reumont"/>
            <person name="Adriana Vella"/>
            <person name="Wilfried Haerty"/>
        </authorList>
    </citation>
    <scope>NUCLEOTIDE SEQUENCE [LARGE SCALE GENOMIC DNA]</scope>
</reference>
<feature type="transmembrane region" description="Helical" evidence="9">
    <location>
        <begin position="54"/>
        <end position="74"/>
    </location>
</feature>
<evidence type="ECO:0000256" key="8">
    <source>
        <dbReference type="ARBA" id="ARBA00023136"/>
    </source>
</evidence>
<feature type="transmembrane region" description="Helical" evidence="9">
    <location>
        <begin position="345"/>
        <end position="365"/>
    </location>
</feature>
<feature type="transmembrane region" description="Helical" evidence="9">
    <location>
        <begin position="119"/>
        <end position="139"/>
    </location>
</feature>
<keyword evidence="6 9" id="KW-0812">Transmembrane</keyword>
<evidence type="ECO:0000256" key="7">
    <source>
        <dbReference type="ARBA" id="ARBA00022989"/>
    </source>
</evidence>
<dbReference type="EMBL" id="CAXAJV020001300">
    <property type="protein sequence ID" value="CAL7949529.1"/>
    <property type="molecule type" value="Genomic_DNA"/>
</dbReference>
<feature type="transmembrane region" description="Helical" evidence="9">
    <location>
        <begin position="86"/>
        <end position="107"/>
    </location>
</feature>
<evidence type="ECO:0000256" key="1">
    <source>
        <dbReference type="ARBA" id="ARBA00000215"/>
    </source>
</evidence>
<feature type="transmembrane region" description="Helical" evidence="9">
    <location>
        <begin position="412"/>
        <end position="435"/>
    </location>
</feature>
<evidence type="ECO:0000313" key="11">
    <source>
        <dbReference type="Proteomes" id="UP001642520"/>
    </source>
</evidence>
<gene>
    <name evidence="10" type="ORF">XYLVIOL_LOCUS9450</name>
</gene>
<comment type="caution">
    <text evidence="10">The sequence shown here is derived from an EMBL/GenBank/DDBJ whole genome shotgun (WGS) entry which is preliminary data.</text>
</comment>
<comment type="subcellular location">
    <subcellularLocation>
        <location evidence="2 9">Cell membrane</location>
        <topology evidence="2 9">Multi-pass membrane protein</topology>
    </subcellularLocation>
</comment>
<keyword evidence="7 9" id="KW-1133">Transmembrane helix</keyword>
<dbReference type="PANTHER" id="PTHR12929:SF10">
    <property type="entry name" value="RIBOFLAVIN TRANSPORTER"/>
    <property type="match status" value="1"/>
</dbReference>
<keyword evidence="5 9" id="KW-1003">Cell membrane</keyword>
<feature type="transmembrane region" description="Helical" evidence="9">
    <location>
        <begin position="21"/>
        <end position="48"/>
    </location>
</feature>
<evidence type="ECO:0000256" key="4">
    <source>
        <dbReference type="ARBA" id="ARBA00022448"/>
    </source>
</evidence>
<evidence type="ECO:0000256" key="6">
    <source>
        <dbReference type="ARBA" id="ARBA00022692"/>
    </source>
</evidence>